<protein>
    <submittedName>
        <fullName evidence="2">DNA helicase</fullName>
    </submittedName>
</protein>
<reference evidence="2 3" key="1">
    <citation type="submission" date="2016-03" db="EMBL/GenBank/DDBJ databases">
        <authorList>
            <person name="Green D.E."/>
            <person name="Kennedy B.V."/>
            <person name="Kocak B.Z."/>
            <person name="Moretti M.L."/>
            <person name="Onelangsy F.L."/>
            <person name="Mezghani N.A."/>
            <person name="Thompson P.K."/>
            <person name="Ulbrich M.C."/>
            <person name="Furbee E.C."/>
            <person name="Grubb S.R."/>
            <person name="Warner M.H."/>
            <person name="Montgomery M.T."/>
            <person name="Garlena R.A."/>
            <person name="Russell D.A."/>
            <person name="Pope W.H."/>
            <person name="Jacobs-Sera D."/>
            <person name="Hendrix R.W."/>
            <person name="Hatfull G.F."/>
        </authorList>
    </citation>
    <scope>NUCLEOTIDE SEQUENCE [LARGE SCALE GENOMIC DNA]</scope>
</reference>
<dbReference type="EMBL" id="KU963258">
    <property type="protein sequence ID" value="AMS03396.1"/>
    <property type="molecule type" value="Genomic_DNA"/>
</dbReference>
<evidence type="ECO:0000313" key="2">
    <source>
        <dbReference type="EMBL" id="AMS03396.1"/>
    </source>
</evidence>
<organism evidence="2 3">
    <name type="scientific">Gordonia phage Katyusha</name>
    <dbReference type="NCBI Taxonomy" id="1821555"/>
    <lineage>
        <taxon>Viruses</taxon>
        <taxon>Duplodnaviria</taxon>
        <taxon>Heunggongvirae</taxon>
        <taxon>Uroviricota</taxon>
        <taxon>Caudoviricetes</taxon>
        <taxon>Demosthenesvirus</taxon>
        <taxon>Demosthenesvirus katyusha</taxon>
    </lineage>
</organism>
<keyword evidence="2" id="KW-0547">Nucleotide-binding</keyword>
<feature type="region of interest" description="Disordered" evidence="1">
    <location>
        <begin position="684"/>
        <end position="713"/>
    </location>
</feature>
<name>A0A142KBB3_9CAUD</name>
<dbReference type="GeneID" id="40079157"/>
<keyword evidence="2" id="KW-0378">Hydrolase</keyword>
<sequence>MTEIDYYSEEYFAANKIPPRSFADVDKRKWTLARAKWAVDQRKKSAQSESAAPSLPQPNKDFEDAIPELGTSVDIRAEEDDAIKSIDMFTLYEHVTGKRANRKMNGGTNNYLQFCPTAGHDNTESEASWLDPVKGTWVCMGQCSDGGGRLDMFAAARGMNFGKSLKGTEYAKAKTEYLVELCGWERTADGRAKSPTQAKAEAAEFEEVVRINRAAAPKAEEDSSSTGTDNVVSLADRRAELQGPDTDGLPDLGSLDEILEHLPTGTPVHDYVKTYAVNGAPHEFDLFNGLMLVGMCGGPFLRGVGHRGPFNASFWQLRVAPPGSGKSQAKHSVNSILKLAELSWVSIKPAVQGDYGINRGVRPINPVSGEALVDSFAKAGEGESRYDVRDVTGWWALDEYASLSAKSQIRGSSLMSKLMDFDAVGRTEDDVIDNGEAMGRGSSYAHNPLLFVSANIPPNRIQKVIGEEGRDNGLVSRFDVISANHREEDLDITSVEFVDEPSANRVREKFREVVDKYSQKMRADEGLEPGEALLIGVHASAATGYNKLFNKYRTPEDDAHSRFSLKALRYCLLFAMNSLHDEIMPEDVARAEWVMNFLERSTALLAKKVNTTKYTDLDERIMKAIEYWSARSGAGKHDPTKPGKGYASRSQIENLVKKAPQKYTAHEINNALKAIVEAGVVVEADPPKGSRGPQTKRYAIVPDEAQPGYTGGK</sequence>
<evidence type="ECO:0000256" key="1">
    <source>
        <dbReference type="SAM" id="MobiDB-lite"/>
    </source>
</evidence>
<dbReference type="Proteomes" id="UP000223856">
    <property type="component" value="Segment"/>
</dbReference>
<keyword evidence="3" id="KW-1185">Reference proteome</keyword>
<feature type="region of interest" description="Disordered" evidence="1">
    <location>
        <begin position="39"/>
        <end position="64"/>
    </location>
</feature>
<accession>A0A142KBB3</accession>
<keyword evidence="2" id="KW-0347">Helicase</keyword>
<proteinExistence type="predicted"/>
<dbReference type="GO" id="GO:0004386">
    <property type="term" value="F:helicase activity"/>
    <property type="evidence" value="ECO:0007669"/>
    <property type="project" value="UniProtKB-KW"/>
</dbReference>
<evidence type="ECO:0000313" key="3">
    <source>
        <dbReference type="Proteomes" id="UP000223856"/>
    </source>
</evidence>
<gene>
    <name evidence="2" type="primary">3</name>
    <name evidence="2" type="ORF">SEA_KATYUSHA_3</name>
</gene>
<dbReference type="RefSeq" id="YP_009603277.1">
    <property type="nucleotide sequence ID" value="NC_041950.1"/>
</dbReference>
<keyword evidence="2" id="KW-0067">ATP-binding</keyword>
<dbReference type="KEGG" id="vg:40079157"/>